<accession>A0A1I7UK16</accession>
<feature type="domain" description="F-box" evidence="1">
    <location>
        <begin position="10"/>
        <end position="54"/>
    </location>
</feature>
<reference evidence="3" key="1">
    <citation type="submission" date="2016-11" db="UniProtKB">
        <authorList>
            <consortium name="WormBaseParasite"/>
        </authorList>
    </citation>
    <scope>IDENTIFICATION</scope>
</reference>
<evidence type="ECO:0000313" key="3">
    <source>
        <dbReference type="WBParaSite" id="Csp11.Scaffold630.g16743.t1"/>
    </source>
</evidence>
<dbReference type="PANTHER" id="PTHR21503">
    <property type="entry name" value="F-BOX-CONTAINING HYPOTHETICAL PROTEIN C.ELEGANS"/>
    <property type="match status" value="1"/>
</dbReference>
<dbReference type="Proteomes" id="UP000095282">
    <property type="component" value="Unplaced"/>
</dbReference>
<keyword evidence="2" id="KW-1185">Reference proteome</keyword>
<name>A0A1I7UK16_9PELO</name>
<dbReference type="InterPro" id="IPR012885">
    <property type="entry name" value="F-box_Sdz-33"/>
</dbReference>
<organism evidence="2 3">
    <name type="scientific">Caenorhabditis tropicalis</name>
    <dbReference type="NCBI Taxonomy" id="1561998"/>
    <lineage>
        <taxon>Eukaryota</taxon>
        <taxon>Metazoa</taxon>
        <taxon>Ecdysozoa</taxon>
        <taxon>Nematoda</taxon>
        <taxon>Chromadorea</taxon>
        <taxon>Rhabditida</taxon>
        <taxon>Rhabditina</taxon>
        <taxon>Rhabditomorpha</taxon>
        <taxon>Rhabditoidea</taxon>
        <taxon>Rhabditidae</taxon>
        <taxon>Peloderinae</taxon>
        <taxon>Caenorhabditis</taxon>
    </lineage>
</organism>
<protein>
    <submittedName>
        <fullName evidence="3">F-box domain-containing protein</fullName>
    </submittedName>
</protein>
<sequence>MFSSPMASPSFRLFQLPQVAMRELLKLFSWNELFILSLCSRRSSHYVKLYYNKSLKSKLFLDNYRSPLKVEFKKQPGNFETIVVVKESTEFQSTQNVTIGGYTVLFLKTPENCELYWDDQRIGFEIVVEYICELFSVSPFMLTAKPPFLWMIELMSNPISITDVNSYFSSDYIEVPLSEEECKYLITTCKTYVFFLDVVFPEGFSYTGSFGNHEMFSIFHGSWITDDNLISMGETCIEICIRESKLTVKDLNKFMRSWFNHKANAVRLLDIEAENIDYSSIFEGLEDEMITVEGTMVYCNEEESVKFGGCMSFEFPAGHSVLRRDDGMIAAAALSDSFLYVAIWPDIGSIRENGIGKYKLHPIDNI</sequence>
<proteinExistence type="predicted"/>
<dbReference type="eggNOG" id="ENOG502TJYT">
    <property type="taxonomic scope" value="Eukaryota"/>
</dbReference>
<evidence type="ECO:0000259" key="1">
    <source>
        <dbReference type="PROSITE" id="PS50181"/>
    </source>
</evidence>
<dbReference type="InterPro" id="IPR001810">
    <property type="entry name" value="F-box_dom"/>
</dbReference>
<dbReference type="WBParaSite" id="Csp11.Scaffold630.g16743.t1">
    <property type="protein sequence ID" value="Csp11.Scaffold630.g16743.t1"/>
    <property type="gene ID" value="Csp11.Scaffold630.g16743"/>
</dbReference>
<dbReference type="PROSITE" id="PS50181">
    <property type="entry name" value="FBOX"/>
    <property type="match status" value="1"/>
</dbReference>
<dbReference type="Pfam" id="PF07735">
    <property type="entry name" value="FBA_2"/>
    <property type="match status" value="1"/>
</dbReference>
<evidence type="ECO:0000313" key="2">
    <source>
        <dbReference type="Proteomes" id="UP000095282"/>
    </source>
</evidence>
<dbReference type="AlphaFoldDB" id="A0A1I7UK16"/>